<organism evidence="1 2">
    <name type="scientific">Cognatishimia activa</name>
    <dbReference type="NCBI Taxonomy" id="1715691"/>
    <lineage>
        <taxon>Bacteria</taxon>
        <taxon>Pseudomonadati</taxon>
        <taxon>Pseudomonadota</taxon>
        <taxon>Alphaproteobacteria</taxon>
        <taxon>Rhodobacterales</taxon>
        <taxon>Paracoccaceae</taxon>
        <taxon>Cognatishimia</taxon>
    </lineage>
</organism>
<sequence length="60" mass="6609">MAQLICKAGVLDIPLFFLLNTLAYNCMLNYISAQQASPARQLILRPGSKQNILWKASGIS</sequence>
<dbReference type="STRING" id="1715691.TA5113_01342"/>
<accession>A0A0P1IT73</accession>
<name>A0A0P1IT73_9RHOB</name>
<dbReference type="AlphaFoldDB" id="A0A0P1IT73"/>
<dbReference type="EMBL" id="CYUE01000020">
    <property type="protein sequence ID" value="CUK26697.1"/>
    <property type="molecule type" value="Genomic_DNA"/>
</dbReference>
<reference evidence="2" key="1">
    <citation type="submission" date="2015-09" db="EMBL/GenBank/DDBJ databases">
        <authorList>
            <person name="Rodrigo-Torres Lidia"/>
            <person name="Arahal R.David."/>
        </authorList>
    </citation>
    <scope>NUCLEOTIDE SEQUENCE [LARGE SCALE GENOMIC DNA]</scope>
    <source>
        <strain evidence="2">CECT 5114</strain>
    </source>
</reference>
<protein>
    <submittedName>
        <fullName evidence="1">Uncharacterized protein</fullName>
    </submittedName>
</protein>
<proteinExistence type="predicted"/>
<gene>
    <name evidence="1" type="ORF">TA5114_02513</name>
</gene>
<evidence type="ECO:0000313" key="1">
    <source>
        <dbReference type="EMBL" id="CUK26697.1"/>
    </source>
</evidence>
<keyword evidence="2" id="KW-1185">Reference proteome</keyword>
<evidence type="ECO:0000313" key="2">
    <source>
        <dbReference type="Proteomes" id="UP000051184"/>
    </source>
</evidence>
<dbReference type="Proteomes" id="UP000051184">
    <property type="component" value="Unassembled WGS sequence"/>
</dbReference>